<gene>
    <name evidence="2" type="primary">treY</name>
    <name evidence="2" type="ORF">EAT49_05695</name>
</gene>
<proteinExistence type="predicted"/>
<dbReference type="InterPro" id="IPR017853">
    <property type="entry name" value="GH"/>
</dbReference>
<feature type="domain" description="Glycosyl hydrolase family 13 catalytic" evidence="1">
    <location>
        <begin position="1"/>
        <end position="682"/>
    </location>
</feature>
<evidence type="ECO:0000259" key="1">
    <source>
        <dbReference type="SMART" id="SM00642"/>
    </source>
</evidence>
<dbReference type="SUPFAM" id="SSF51445">
    <property type="entry name" value="(Trans)glycosidases"/>
    <property type="match status" value="1"/>
</dbReference>
<evidence type="ECO:0000313" key="2">
    <source>
        <dbReference type="EMBL" id="ROU03784.1"/>
    </source>
</evidence>
<name>A0A3N2R8J0_9RHOB</name>
<dbReference type="GO" id="GO:0047470">
    <property type="term" value="F:(1,4)-alpha-D-glucan 1-alpha-D-glucosylmutase activity"/>
    <property type="evidence" value="ECO:0007669"/>
    <property type="project" value="TreeGrafter"/>
</dbReference>
<dbReference type="Pfam" id="PF00128">
    <property type="entry name" value="Alpha-amylase"/>
    <property type="match status" value="1"/>
</dbReference>
<dbReference type="InterPro" id="IPR013797">
    <property type="entry name" value="Maltooligo_trehalose_synth_4"/>
</dbReference>
<dbReference type="RefSeq" id="WP_123641320.1">
    <property type="nucleotide sequence ID" value="NZ_ML119082.1"/>
</dbReference>
<dbReference type="Gene3D" id="3.30.1590.10">
    <property type="entry name" value="Maltooligosyl trehalose synthase, domain 2"/>
    <property type="match status" value="1"/>
</dbReference>
<sequence>MTLPTSCYRLQFRQGMDFDRAASLAPYLADLGVSHLYASPLFTAQTGSTHGYDVTDPGEIDPALGGREGLEHLSRELKEHGLGLILDIVPNHMAFSVETPWLRDILRHGTESRYAGHFDLDPAAGRIRLPWLPAPFEETLPDLSVAEAGDGPVLDTGGLQVPLSATPSLDAARSGDPAALRRLHAEQPWRLVHWRTESDVISHRRFFSVTGLIGVRVEQAQVFEDVHALLFDLVASGIVTGVRIDHVDGLLDPSAYLAQLRARLPGTPIWVEKILSGTETLPRHWPVEGTTGYVASRALSRLLTDAGGLDRIAATYRAATGRTDDVEAVIRRARRQVMTEELAAELWTLQRLLGEIAAADPVGVEFGPETLREALLAFIAAFPRYRTYMTADDIAPADARLIRDTAARAEASLNAPGAVPFLAEVLTRPGADTARLRLRLQQVTGAAVAKSAEDTAFYREVRLLSANEVGGEPDDDPLGIAGFHRAMERRAELMPHGLTLTSSHDTKRSEDARMRIAAITREPEAFEAWFRICRGFAPERLNPNLVWYVAQTFLALQPGDGDLGERLAEHIVKALREAKSETFWTAPDLELEEAAQAFVRRLAQHFPRHAREVEPIIQASERLTLIQTALKLTIPGIPDIYQGCELASFSLTDPDNRRAVDFDRRRAALSGSAELSSLDRMKLGLTHRVLLLRRDNPALFLSGDYRPLPAAGPVCAFERREGSRRLSVAVTLSGNRDDLEAAVAPAETIWPAPAEAEHCPVRIAFSDG</sequence>
<dbReference type="InterPro" id="IPR006047">
    <property type="entry name" value="GH13_cat_dom"/>
</dbReference>
<dbReference type="CDD" id="cd11336">
    <property type="entry name" value="AmyAc_MTSase"/>
    <property type="match status" value="1"/>
</dbReference>
<dbReference type="Proteomes" id="UP000268016">
    <property type="component" value="Unassembled WGS sequence"/>
</dbReference>
<dbReference type="InterPro" id="IPR012767">
    <property type="entry name" value="Trehalose_TreY"/>
</dbReference>
<evidence type="ECO:0000313" key="3">
    <source>
        <dbReference type="Proteomes" id="UP000268016"/>
    </source>
</evidence>
<dbReference type="GO" id="GO:0005992">
    <property type="term" value="P:trehalose biosynthetic process"/>
    <property type="evidence" value="ECO:0007669"/>
    <property type="project" value="TreeGrafter"/>
</dbReference>
<dbReference type="NCBIfam" id="TIGR02401">
    <property type="entry name" value="trehalose_TreY"/>
    <property type="match status" value="1"/>
</dbReference>
<dbReference type="Gene3D" id="1.10.10.470">
    <property type="entry name" value="Maltooligosyl trehalose synthase, domain 4"/>
    <property type="match status" value="1"/>
</dbReference>
<keyword evidence="3" id="KW-1185">Reference proteome</keyword>
<reference evidence="2 3" key="1">
    <citation type="submission" date="2018-10" db="EMBL/GenBank/DDBJ databases">
        <title>Histidinibacterium lentulum gen. nov., sp. nov., a marine bacterium from the culture broth of Picochlorum sp. 122.</title>
        <authorList>
            <person name="Wang G."/>
        </authorList>
    </citation>
    <scope>NUCLEOTIDE SEQUENCE [LARGE SCALE GENOMIC DNA]</scope>
    <source>
        <strain evidence="2 3">B17</strain>
    </source>
</reference>
<comment type="caution">
    <text evidence="2">The sequence shown here is derived from an EMBL/GenBank/DDBJ whole genome shotgun (WGS) entry which is preliminary data.</text>
</comment>
<dbReference type="Gene3D" id="1.10.150.200">
    <property type="entry name" value="Maltooligosyl trehalose synthase, domain 3"/>
    <property type="match status" value="1"/>
</dbReference>
<dbReference type="EMBL" id="RDRB01000002">
    <property type="protein sequence ID" value="ROU03784.1"/>
    <property type="molecule type" value="Genomic_DNA"/>
</dbReference>
<organism evidence="2 3">
    <name type="scientific">Histidinibacterium lentulum</name>
    <dbReference type="NCBI Taxonomy" id="2480588"/>
    <lineage>
        <taxon>Bacteria</taxon>
        <taxon>Pseudomonadati</taxon>
        <taxon>Pseudomonadota</taxon>
        <taxon>Alphaproteobacteria</taxon>
        <taxon>Rhodobacterales</taxon>
        <taxon>Paracoccaceae</taxon>
        <taxon>Histidinibacterium</taxon>
    </lineage>
</organism>
<dbReference type="PANTHER" id="PTHR10357:SF216">
    <property type="entry name" value="MALTOOLIGOSYL TREHALOSE SYNTHASE-RELATED"/>
    <property type="match status" value="1"/>
</dbReference>
<accession>A0A3N2R8J0</accession>
<protein>
    <submittedName>
        <fullName evidence="2">Malto-oligosyltrehalose synthase</fullName>
    </submittedName>
</protein>
<dbReference type="PANTHER" id="PTHR10357">
    <property type="entry name" value="ALPHA-AMYLASE FAMILY MEMBER"/>
    <property type="match status" value="1"/>
</dbReference>
<dbReference type="AlphaFoldDB" id="A0A3N2R8J0"/>
<dbReference type="GO" id="GO:0030980">
    <property type="term" value="P:alpha-glucan catabolic process"/>
    <property type="evidence" value="ECO:0007669"/>
    <property type="project" value="TreeGrafter"/>
</dbReference>
<dbReference type="Gene3D" id="3.20.20.80">
    <property type="entry name" value="Glycosidases"/>
    <property type="match status" value="1"/>
</dbReference>
<dbReference type="OrthoDB" id="9761577at2"/>
<dbReference type="SMART" id="SM00642">
    <property type="entry name" value="Aamy"/>
    <property type="match status" value="1"/>
</dbReference>